<feature type="region of interest" description="Disordered" evidence="1">
    <location>
        <begin position="59"/>
        <end position="84"/>
    </location>
</feature>
<protein>
    <submittedName>
        <fullName evidence="2">Uncharacterized protein</fullName>
    </submittedName>
</protein>
<dbReference type="RefSeq" id="WP_007278715.1">
    <property type="nucleotide sequence ID" value="NZ_ABCK01000009.1"/>
</dbReference>
<reference evidence="2 3" key="1">
    <citation type="journal article" date="2010" name="J. Bacteriol.">
        <title>Genome sequence of Lentisphaera araneosa HTCC2155T, the type species of the order Lentisphaerales in the phylum Lentisphaerae.</title>
        <authorList>
            <person name="Thrash J.C."/>
            <person name="Cho J.C."/>
            <person name="Vergin K.L."/>
            <person name="Morris R.M."/>
            <person name="Giovannoni S.J."/>
        </authorList>
    </citation>
    <scope>NUCLEOTIDE SEQUENCE [LARGE SCALE GENOMIC DNA]</scope>
    <source>
        <strain evidence="2 3">HTCC2155</strain>
    </source>
</reference>
<name>A6DLF5_9BACT</name>
<evidence type="ECO:0000313" key="3">
    <source>
        <dbReference type="Proteomes" id="UP000004947"/>
    </source>
</evidence>
<dbReference type="AlphaFoldDB" id="A6DLF5"/>
<accession>A6DLF5</accession>
<evidence type="ECO:0000313" key="2">
    <source>
        <dbReference type="EMBL" id="EDM27410.1"/>
    </source>
</evidence>
<organism evidence="2 3">
    <name type="scientific">Lentisphaera araneosa HTCC2155</name>
    <dbReference type="NCBI Taxonomy" id="313628"/>
    <lineage>
        <taxon>Bacteria</taxon>
        <taxon>Pseudomonadati</taxon>
        <taxon>Lentisphaerota</taxon>
        <taxon>Lentisphaeria</taxon>
        <taxon>Lentisphaerales</taxon>
        <taxon>Lentisphaeraceae</taxon>
        <taxon>Lentisphaera</taxon>
    </lineage>
</organism>
<sequence>MSLKKYILPLGEVSSVAEAASLQEASIKLEKDPQSSFYIAHMDDQISLPDNLHILEIKESKITPASESDDVDNKETPATQAPADGNMLDLHLRFHLPPGLDRTYFESALHSKISQAIESIINDGGSSEQE</sequence>
<dbReference type="EMBL" id="ABCK01000009">
    <property type="protein sequence ID" value="EDM27410.1"/>
    <property type="molecule type" value="Genomic_DNA"/>
</dbReference>
<proteinExistence type="predicted"/>
<evidence type="ECO:0000256" key="1">
    <source>
        <dbReference type="SAM" id="MobiDB-lite"/>
    </source>
</evidence>
<keyword evidence="3" id="KW-1185">Reference proteome</keyword>
<gene>
    <name evidence="2" type="ORF">LNTAR_04841</name>
</gene>
<dbReference type="Proteomes" id="UP000004947">
    <property type="component" value="Unassembled WGS sequence"/>
</dbReference>
<comment type="caution">
    <text evidence="2">The sequence shown here is derived from an EMBL/GenBank/DDBJ whole genome shotgun (WGS) entry which is preliminary data.</text>
</comment>
<dbReference type="STRING" id="313628.LNTAR_04841"/>